<dbReference type="PANTHER" id="PTHR46769:SF1">
    <property type="entry name" value="FIBROCYSTIN"/>
    <property type="match status" value="1"/>
</dbReference>
<dbReference type="Proteomes" id="UP000694910">
    <property type="component" value="Unplaced"/>
</dbReference>
<evidence type="ECO:0000313" key="3">
    <source>
        <dbReference type="RefSeq" id="XP_014638036.1"/>
    </source>
</evidence>
<dbReference type="InterPro" id="IPR052387">
    <property type="entry name" value="Fibrocystin"/>
</dbReference>
<proteinExistence type="predicted"/>
<gene>
    <name evidence="3" type="primary">LOC106800863</name>
</gene>
<keyword evidence="2" id="KW-1185">Reference proteome</keyword>
<dbReference type="PANTHER" id="PTHR46769">
    <property type="entry name" value="POLYCYSTIC KIDNEY AND HEPATIC DISEASE 1 (AUTOSOMAL RECESSIVE)-LIKE 1"/>
    <property type="match status" value="1"/>
</dbReference>
<name>A0ABM1CEQ5_CERSS</name>
<evidence type="ECO:0000256" key="1">
    <source>
        <dbReference type="ARBA" id="ARBA00022729"/>
    </source>
</evidence>
<dbReference type="RefSeq" id="XP_014638036.1">
    <property type="nucleotide sequence ID" value="XM_014782550.1"/>
</dbReference>
<accession>A0ABM1CEQ5</accession>
<reference evidence="3" key="1">
    <citation type="submission" date="2025-08" db="UniProtKB">
        <authorList>
            <consortium name="RefSeq"/>
        </authorList>
    </citation>
    <scope>IDENTIFICATION</scope>
</reference>
<evidence type="ECO:0000313" key="2">
    <source>
        <dbReference type="Proteomes" id="UP000694910"/>
    </source>
</evidence>
<keyword evidence="1" id="KW-0732">Signal</keyword>
<protein>
    <submittedName>
        <fullName evidence="3">Fibrocystin-like</fullName>
    </submittedName>
</protein>
<organism evidence="2 3">
    <name type="scientific">Ceratotherium simum simum</name>
    <name type="common">Southern white rhinoceros</name>
    <dbReference type="NCBI Taxonomy" id="73337"/>
    <lineage>
        <taxon>Eukaryota</taxon>
        <taxon>Metazoa</taxon>
        <taxon>Chordata</taxon>
        <taxon>Craniata</taxon>
        <taxon>Vertebrata</taxon>
        <taxon>Euteleostomi</taxon>
        <taxon>Mammalia</taxon>
        <taxon>Eutheria</taxon>
        <taxon>Laurasiatheria</taxon>
        <taxon>Perissodactyla</taxon>
        <taxon>Rhinocerotidae</taxon>
        <taxon>Ceratotherium</taxon>
    </lineage>
</organism>
<dbReference type="GeneID" id="106800863"/>
<sequence length="539" mass="60031">MGQSYCYCATHLQGFSRRISGTEKVLNKCTFREEQKCKYRSLIQGYICKQTDQVILILDTVDATWAMRKLYPVVSVTSGFVDTFSGINANTPCSTSGAVSTFYSIVPTREITKVCFVDQTPQVLRFFLLGNKSTSKLLLGVFYHELQSPHVFVGESFIPPTLVQSTSSLLDEPIGSNYFSIMDNLLYVVLQGREPIEIRSGVSIHLALTVMFSILEEGWEIMILEKLIDFLQVDQNQIRLIHEMPGNEATLKAIADSRAKRKRNCPTVTCASQYRVGQRRPLMMETSSYRVPPPTTMEPIPKVMVIEIGDLPSVRSTGLIPSLSSNKLQNLAHQVIIAQQTGVLENVLNITIGGLLVTQLKGLVGYGNTSSFKTGNLIYTRPYALAVLVEPSDGEVGKELVVQPQLVFLDKQPTFLPLAMKVQNLIKESESGVLGRPLRALGHFCFPGRDIRLSAERVYSGRNSRWLCELLQLGSFDLWVKLALYFYCHFPSRGQFHGSVQALCHLTCDYVREVDNHPGCFHVLSGLMVGSVLSGVLLV</sequence>